<dbReference type="Pfam" id="PF00005">
    <property type="entry name" value="ABC_tran"/>
    <property type="match status" value="1"/>
</dbReference>
<dbReference type="GO" id="GO:0005524">
    <property type="term" value="F:ATP binding"/>
    <property type="evidence" value="ECO:0007669"/>
    <property type="project" value="UniProtKB-KW"/>
</dbReference>
<gene>
    <name evidence="4" type="ORF">LWI29_015884</name>
</gene>
<proteinExistence type="predicted"/>
<evidence type="ECO:0000313" key="5">
    <source>
        <dbReference type="Proteomes" id="UP001168877"/>
    </source>
</evidence>
<dbReference type="InterPro" id="IPR050173">
    <property type="entry name" value="ABC_transporter_C-like"/>
</dbReference>
<dbReference type="Proteomes" id="UP001168877">
    <property type="component" value="Unassembled WGS sequence"/>
</dbReference>
<evidence type="ECO:0000256" key="1">
    <source>
        <dbReference type="ARBA" id="ARBA00022741"/>
    </source>
</evidence>
<dbReference type="SUPFAM" id="SSF52540">
    <property type="entry name" value="P-loop containing nucleoside triphosphate hydrolases"/>
    <property type="match status" value="1"/>
</dbReference>
<dbReference type="AlphaFoldDB" id="A0AA39SCF6"/>
<name>A0AA39SCF6_ACESA</name>
<accession>A0AA39SCF6</accession>
<evidence type="ECO:0000256" key="2">
    <source>
        <dbReference type="ARBA" id="ARBA00022840"/>
    </source>
</evidence>
<dbReference type="Gene3D" id="3.40.50.300">
    <property type="entry name" value="P-loop containing nucleotide triphosphate hydrolases"/>
    <property type="match status" value="1"/>
</dbReference>
<dbReference type="PANTHER" id="PTHR24223">
    <property type="entry name" value="ATP-BINDING CASSETTE SUB-FAMILY C"/>
    <property type="match status" value="1"/>
</dbReference>
<dbReference type="EMBL" id="JAUESC010000382">
    <property type="protein sequence ID" value="KAK0586995.1"/>
    <property type="molecule type" value="Genomic_DNA"/>
</dbReference>
<evidence type="ECO:0000259" key="3">
    <source>
        <dbReference type="Pfam" id="PF00005"/>
    </source>
</evidence>
<keyword evidence="5" id="KW-1185">Reference proteome</keyword>
<organism evidence="4 5">
    <name type="scientific">Acer saccharum</name>
    <name type="common">Sugar maple</name>
    <dbReference type="NCBI Taxonomy" id="4024"/>
    <lineage>
        <taxon>Eukaryota</taxon>
        <taxon>Viridiplantae</taxon>
        <taxon>Streptophyta</taxon>
        <taxon>Embryophyta</taxon>
        <taxon>Tracheophyta</taxon>
        <taxon>Spermatophyta</taxon>
        <taxon>Magnoliopsida</taxon>
        <taxon>eudicotyledons</taxon>
        <taxon>Gunneridae</taxon>
        <taxon>Pentapetalae</taxon>
        <taxon>rosids</taxon>
        <taxon>malvids</taxon>
        <taxon>Sapindales</taxon>
        <taxon>Sapindaceae</taxon>
        <taxon>Hippocastanoideae</taxon>
        <taxon>Acereae</taxon>
        <taxon>Acer</taxon>
    </lineage>
</organism>
<keyword evidence="1" id="KW-0547">Nucleotide-binding</keyword>
<keyword evidence="2" id="KW-0067">ATP-binding</keyword>
<protein>
    <recommendedName>
        <fullName evidence="3">ABC transporter domain-containing protein</fullName>
    </recommendedName>
</protein>
<dbReference type="GO" id="GO:0042626">
    <property type="term" value="F:ATPase-coupled transmembrane transporter activity"/>
    <property type="evidence" value="ECO:0007669"/>
    <property type="project" value="TreeGrafter"/>
</dbReference>
<reference evidence="4" key="1">
    <citation type="journal article" date="2022" name="Plant J.">
        <title>Strategies of tolerance reflected in two North American maple genomes.</title>
        <authorList>
            <person name="McEvoy S.L."/>
            <person name="Sezen U.U."/>
            <person name="Trouern-Trend A."/>
            <person name="McMahon S.M."/>
            <person name="Schaberg P.G."/>
            <person name="Yang J."/>
            <person name="Wegrzyn J.L."/>
            <person name="Swenson N.G."/>
        </authorList>
    </citation>
    <scope>NUCLEOTIDE SEQUENCE</scope>
    <source>
        <strain evidence="4">NS2018</strain>
    </source>
</reference>
<dbReference type="InterPro" id="IPR003439">
    <property type="entry name" value="ABC_transporter-like_ATP-bd"/>
</dbReference>
<dbReference type="GO" id="GO:0016887">
    <property type="term" value="F:ATP hydrolysis activity"/>
    <property type="evidence" value="ECO:0007669"/>
    <property type="project" value="InterPro"/>
</dbReference>
<comment type="caution">
    <text evidence="4">The sequence shown here is derived from an EMBL/GenBank/DDBJ whole genome shotgun (WGS) entry which is preliminary data.</text>
</comment>
<sequence>MDWSIFIRSANISWDASSYSLNATLRNIDLMVKPGEKVAICGEVGSRKSTIIVAILGEVPNTNGTVHVCGKIAYVSHTVWIQTGTIQENIIFGSTMDVTRYQEALAKSCLVKDLEMLPFGDLTEIGE</sequence>
<feature type="domain" description="ABC transporter" evidence="3">
    <location>
        <begin position="25"/>
        <end position="93"/>
    </location>
</feature>
<dbReference type="PANTHER" id="PTHR24223:SF369">
    <property type="entry name" value="ABC TRANSPORTER C FAMILY MEMBER 10"/>
    <property type="match status" value="1"/>
</dbReference>
<evidence type="ECO:0000313" key="4">
    <source>
        <dbReference type="EMBL" id="KAK0586995.1"/>
    </source>
</evidence>
<dbReference type="InterPro" id="IPR027417">
    <property type="entry name" value="P-loop_NTPase"/>
</dbReference>
<dbReference type="GO" id="GO:0016020">
    <property type="term" value="C:membrane"/>
    <property type="evidence" value="ECO:0007669"/>
    <property type="project" value="TreeGrafter"/>
</dbReference>
<reference evidence="4" key="2">
    <citation type="submission" date="2023-06" db="EMBL/GenBank/DDBJ databases">
        <authorList>
            <person name="Swenson N.G."/>
            <person name="Wegrzyn J.L."/>
            <person name="Mcevoy S.L."/>
        </authorList>
    </citation>
    <scope>NUCLEOTIDE SEQUENCE</scope>
    <source>
        <strain evidence="4">NS2018</strain>
        <tissue evidence="4">Leaf</tissue>
    </source>
</reference>